<name>A0A069QJ78_HOYLO</name>
<comment type="cofactor">
    <cofactor evidence="1">
        <name>Zn(2+)</name>
        <dbReference type="ChEBI" id="CHEBI:29105"/>
    </cofactor>
</comment>
<evidence type="ECO:0000256" key="2">
    <source>
        <dbReference type="ARBA" id="ARBA00007261"/>
    </source>
</evidence>
<feature type="domain" description="Peptidase M16 N-terminal" evidence="4">
    <location>
        <begin position="19"/>
        <end position="160"/>
    </location>
</feature>
<gene>
    <name evidence="6" type="ORF">HMPREF1991_01024</name>
</gene>
<dbReference type="PANTHER" id="PTHR11851">
    <property type="entry name" value="METALLOPROTEASE"/>
    <property type="match status" value="1"/>
</dbReference>
<dbReference type="InterPro" id="IPR050361">
    <property type="entry name" value="MPP/UQCRC_Complex"/>
</dbReference>
<dbReference type="Gene3D" id="3.30.830.10">
    <property type="entry name" value="Metalloenzyme, LuxS/M16 peptidase-like"/>
    <property type="match status" value="2"/>
</dbReference>
<evidence type="ECO:0000259" key="4">
    <source>
        <dbReference type="Pfam" id="PF00675"/>
    </source>
</evidence>
<dbReference type="eggNOG" id="COG0612">
    <property type="taxonomic scope" value="Bacteria"/>
</dbReference>
<keyword evidence="7" id="KW-1185">Reference proteome</keyword>
<dbReference type="Pfam" id="PF00675">
    <property type="entry name" value="Peptidase_M16"/>
    <property type="match status" value="1"/>
</dbReference>
<dbReference type="HOGENOM" id="CLU_009902_3_2_10"/>
<dbReference type="PROSITE" id="PS00143">
    <property type="entry name" value="INSULINASE"/>
    <property type="match status" value="1"/>
</dbReference>
<evidence type="ECO:0000313" key="7">
    <source>
        <dbReference type="Proteomes" id="UP000027442"/>
    </source>
</evidence>
<reference evidence="6 7" key="1">
    <citation type="submission" date="2013-08" db="EMBL/GenBank/DDBJ databases">
        <authorList>
            <person name="Weinstock G."/>
            <person name="Sodergren E."/>
            <person name="Wylie T."/>
            <person name="Fulton L."/>
            <person name="Fulton R."/>
            <person name="Fronick C."/>
            <person name="O'Laughlin M."/>
            <person name="Godfrey J."/>
            <person name="Miner T."/>
            <person name="Herter B."/>
            <person name="Appelbaum E."/>
            <person name="Cordes M."/>
            <person name="Lek S."/>
            <person name="Wollam A."/>
            <person name="Pepin K.H."/>
            <person name="Palsikar V.B."/>
            <person name="Mitreva M."/>
            <person name="Wilson R.K."/>
        </authorList>
    </citation>
    <scope>NUCLEOTIDE SEQUENCE [LARGE SCALE GENOMIC DNA]</scope>
    <source>
        <strain evidence="6 7">ATCC 15930</strain>
    </source>
</reference>
<dbReference type="InterPro" id="IPR001431">
    <property type="entry name" value="Pept_M16_Zn_BS"/>
</dbReference>
<evidence type="ECO:0000256" key="1">
    <source>
        <dbReference type="ARBA" id="ARBA00001947"/>
    </source>
</evidence>
<dbReference type="GO" id="GO:0004222">
    <property type="term" value="F:metalloendopeptidase activity"/>
    <property type="evidence" value="ECO:0007669"/>
    <property type="project" value="InterPro"/>
</dbReference>
<evidence type="ECO:0000256" key="3">
    <source>
        <dbReference type="RuleBase" id="RU004447"/>
    </source>
</evidence>
<comment type="similarity">
    <text evidence="2 3">Belongs to the peptidase M16 family.</text>
</comment>
<protein>
    <submittedName>
        <fullName evidence="6">Peptidase, M16 family</fullName>
    </submittedName>
</protein>
<sequence>MDNKYNTATLPNGLRIIHRSSSSPVVYCGFQINAGTRNETEGEMGMAHFCEHASFKGTSKRTPLSILNCLESVGGDLNAFTNKEDTVYYAAIPKEHASRAVKLLTDMVFDSQYPAAELKKEVEVICDEIESYNDSPAELIYDDFENAVFSGHPLGHNILGKASLLRTYTSEHAKDFTRRMYRPSNMVFFAYGELDFRWLVRSLKNATQHFPNALPHIDTHEGESLPPYQAKEIIRKMDTHQAHVMLGNRAFSTYDKRRLPLYLANNLLGGPGMNARLNIALRERNGLVYNVESNMVSYADTGVWCVYFGCDPKDMRRCLRLVKRELNTLIEKPLSDRQLAAAKRQIKGQICVACDNRESFALDFGKSFLHFNKEKHIDNLLQQIDAITAEELQNVAREVFAEDKLTTLIYQGGSSK</sequence>
<accession>A0A069QJ78</accession>
<evidence type="ECO:0000313" key="6">
    <source>
        <dbReference type="EMBL" id="KDR52880.1"/>
    </source>
</evidence>
<evidence type="ECO:0000259" key="5">
    <source>
        <dbReference type="Pfam" id="PF05193"/>
    </source>
</evidence>
<dbReference type="Pfam" id="PF05193">
    <property type="entry name" value="Peptidase_M16_C"/>
    <property type="match status" value="1"/>
</dbReference>
<dbReference type="GO" id="GO:0006508">
    <property type="term" value="P:proteolysis"/>
    <property type="evidence" value="ECO:0007669"/>
    <property type="project" value="InterPro"/>
</dbReference>
<proteinExistence type="inferred from homology"/>
<dbReference type="PANTHER" id="PTHR11851:SF49">
    <property type="entry name" value="MITOCHONDRIAL-PROCESSING PEPTIDASE SUBUNIT ALPHA"/>
    <property type="match status" value="1"/>
</dbReference>
<dbReference type="InterPro" id="IPR011249">
    <property type="entry name" value="Metalloenz_LuxS/M16"/>
</dbReference>
<dbReference type="InterPro" id="IPR007863">
    <property type="entry name" value="Peptidase_M16_C"/>
</dbReference>
<organism evidence="6 7">
    <name type="scientific">Hoylesella loescheii DSM 19665 = JCM 12249 = ATCC 15930</name>
    <dbReference type="NCBI Taxonomy" id="1122985"/>
    <lineage>
        <taxon>Bacteria</taxon>
        <taxon>Pseudomonadati</taxon>
        <taxon>Bacteroidota</taxon>
        <taxon>Bacteroidia</taxon>
        <taxon>Bacteroidales</taxon>
        <taxon>Prevotellaceae</taxon>
        <taxon>Hoylesella</taxon>
    </lineage>
</organism>
<dbReference type="GO" id="GO:0046872">
    <property type="term" value="F:metal ion binding"/>
    <property type="evidence" value="ECO:0007669"/>
    <property type="project" value="InterPro"/>
</dbReference>
<dbReference type="AlphaFoldDB" id="A0A069QJ78"/>
<feature type="domain" description="Peptidase M16 C-terminal" evidence="5">
    <location>
        <begin position="169"/>
        <end position="345"/>
    </location>
</feature>
<dbReference type="Proteomes" id="UP000027442">
    <property type="component" value="Unassembled WGS sequence"/>
</dbReference>
<comment type="caution">
    <text evidence="6">The sequence shown here is derived from an EMBL/GenBank/DDBJ whole genome shotgun (WGS) entry which is preliminary data.</text>
</comment>
<dbReference type="PATRIC" id="fig|1122985.7.peg.1062"/>
<dbReference type="InterPro" id="IPR011765">
    <property type="entry name" value="Pept_M16_N"/>
</dbReference>
<dbReference type="EMBL" id="JNGW01000039">
    <property type="protein sequence ID" value="KDR52880.1"/>
    <property type="molecule type" value="Genomic_DNA"/>
</dbReference>
<dbReference type="SUPFAM" id="SSF63411">
    <property type="entry name" value="LuxS/MPP-like metallohydrolase"/>
    <property type="match status" value="2"/>
</dbReference>